<reference evidence="3 4" key="1">
    <citation type="submission" date="2015-02" db="EMBL/GenBank/DDBJ databases">
        <authorList>
            <person name="Chooi Y.-H."/>
        </authorList>
    </citation>
    <scope>NUCLEOTIDE SEQUENCE [LARGE SCALE GENOMIC DNA]</scope>
    <source>
        <strain evidence="3">E3</strain>
    </source>
</reference>
<feature type="region of interest" description="Disordered" evidence="1">
    <location>
        <begin position="456"/>
        <end position="489"/>
    </location>
</feature>
<feature type="compositionally biased region" description="Acidic residues" evidence="1">
    <location>
        <begin position="405"/>
        <end position="415"/>
    </location>
</feature>
<feature type="compositionally biased region" description="Polar residues" evidence="1">
    <location>
        <begin position="456"/>
        <end position="475"/>
    </location>
</feature>
<dbReference type="Proteomes" id="UP000039324">
    <property type="component" value="Unassembled WGS sequence"/>
</dbReference>
<dbReference type="EMBL" id="CDSF01000077">
    <property type="protein sequence ID" value="CEO96875.1"/>
    <property type="molecule type" value="Genomic_DNA"/>
</dbReference>
<evidence type="ECO:0000256" key="2">
    <source>
        <dbReference type="SAM" id="SignalP"/>
    </source>
</evidence>
<keyword evidence="4" id="KW-1185">Reference proteome</keyword>
<evidence type="ECO:0000256" key="1">
    <source>
        <dbReference type="SAM" id="MobiDB-lite"/>
    </source>
</evidence>
<evidence type="ECO:0000313" key="3">
    <source>
        <dbReference type="EMBL" id="CEO96875.1"/>
    </source>
</evidence>
<feature type="compositionally biased region" description="Basic residues" evidence="1">
    <location>
        <begin position="381"/>
        <end position="400"/>
    </location>
</feature>
<proteinExistence type="predicted"/>
<protein>
    <submittedName>
        <fullName evidence="3">Uncharacterized protein</fullName>
    </submittedName>
</protein>
<evidence type="ECO:0000313" key="4">
    <source>
        <dbReference type="Proteomes" id="UP000039324"/>
    </source>
</evidence>
<feature type="chain" id="PRO_5005192844" evidence="2">
    <location>
        <begin position="22"/>
        <end position="577"/>
    </location>
</feature>
<dbReference type="AlphaFoldDB" id="A0A0G4INX2"/>
<name>A0A0G4INX2_PLABS</name>
<feature type="signal peptide" evidence="2">
    <location>
        <begin position="1"/>
        <end position="21"/>
    </location>
</feature>
<accession>A0A0G4INX2</accession>
<sequence>MTPSWIKVLVVLTTLLVAGWGSDRALTSTDGDIPAMRPVIRERAVTAPVPFVRSGIDDVDVEAQLRQAEADALMACEFLKSVIEDLVVSRSLLSSVVPGILRRQRPYIAETTGARVLMFWINSHSVMASMHSWIASVNPHSSDDLFDVGQAMYRLVKSAQWDVIAAAALEKPFSDFIDIRDDVCTFRANVLHRQDQDVHSMPFDSVLADEVALSSMPAEITRLMTLSRSDPTDVPRIERVIEAVRLVQLGEALCDDLYLRFEALASFVTVFHSLLPLIRTNLRYANIGTTTNPVQETTVEYLSKFMDMQRAVNQVYEERNLVRGICKNKLSSKASTFRCKGDALHRIQIGITKSAITKVFNVSLTDLTTPLFPRSEPRPRIVQKKKKNKSKRNRRNRKRKQDMYDQNDVDIDQDELETKPSSPIAQQGDVEIRIEPSTPPPASTIATIAVASSAERQCSTTVKSTKDNPGTNPASTRPRPAGPVIHHDLPESEKDPLLALKSKIANIPSRMSDFVKEMSSIFNVKQSKTRNSLAFFDKRTGIPVFGMHRPHGGKMERIRDDILSRIRSKIRLHFEAS</sequence>
<feature type="region of interest" description="Disordered" evidence="1">
    <location>
        <begin position="371"/>
        <end position="431"/>
    </location>
</feature>
<organism evidence="3 4">
    <name type="scientific">Plasmodiophora brassicae</name>
    <name type="common">Clubroot disease agent</name>
    <dbReference type="NCBI Taxonomy" id="37360"/>
    <lineage>
        <taxon>Eukaryota</taxon>
        <taxon>Sar</taxon>
        <taxon>Rhizaria</taxon>
        <taxon>Endomyxa</taxon>
        <taxon>Phytomyxea</taxon>
        <taxon>Plasmodiophorida</taxon>
        <taxon>Plasmodiophoridae</taxon>
        <taxon>Plasmodiophora</taxon>
    </lineage>
</organism>
<gene>
    <name evidence="3" type="ORF">PBRA_005479</name>
</gene>
<keyword evidence="2" id="KW-0732">Signal</keyword>